<accession>A0A2M4C5I3</accession>
<evidence type="ECO:0000256" key="1">
    <source>
        <dbReference type="SAM" id="SignalP"/>
    </source>
</evidence>
<proteinExistence type="predicted"/>
<reference evidence="2" key="1">
    <citation type="submission" date="2018-01" db="EMBL/GenBank/DDBJ databases">
        <title>An insight into the sialome of Amazonian anophelines.</title>
        <authorList>
            <person name="Ribeiro J.M."/>
            <person name="Scarpassa V."/>
            <person name="Calvo E."/>
        </authorList>
    </citation>
    <scope>NUCLEOTIDE SEQUENCE</scope>
    <source>
        <tissue evidence="2">Salivary glands</tissue>
    </source>
</reference>
<feature type="chain" id="PRO_5014967012" evidence="1">
    <location>
        <begin position="23"/>
        <end position="357"/>
    </location>
</feature>
<feature type="signal peptide" evidence="1">
    <location>
        <begin position="1"/>
        <end position="22"/>
    </location>
</feature>
<evidence type="ECO:0000313" key="2">
    <source>
        <dbReference type="EMBL" id="MBW60573.1"/>
    </source>
</evidence>
<sequence length="357" mass="39965">MLIVLILFLLRVQSIMLGGASTRITFLERFRFLRGVPSGPIEGCIVRPISGTIFFEHFHIGFEPCLDSFNAIHHLLPLPVHHGLMFLLPVCEFLLHRRIHPLGKVEDRWVGFRLDKVSQRALRIFPQLQILQLGHLRLQCPYFQLLPLAVSEETLFFLAHVLPFDLFLLLELLLDEGLLFLFGLEFRFFLGELLQRTEQRTEDAPVSGTGPLVRTLRSHNLLLRRLLLDNAGENPRLLVLGLAIRGSREATEHGLCLSYGTAFGWVLATVRVPPLLIPSLTTTGTTGRLEARRMSFPCFERAGTSATGHIVASIWTTCVVVVPGVSRVVVLVRTGRIAADNSAYVFVQAFEVAPGPI</sequence>
<organism evidence="2">
    <name type="scientific">Anopheles marajoara</name>
    <dbReference type="NCBI Taxonomy" id="58244"/>
    <lineage>
        <taxon>Eukaryota</taxon>
        <taxon>Metazoa</taxon>
        <taxon>Ecdysozoa</taxon>
        <taxon>Arthropoda</taxon>
        <taxon>Hexapoda</taxon>
        <taxon>Insecta</taxon>
        <taxon>Pterygota</taxon>
        <taxon>Neoptera</taxon>
        <taxon>Endopterygota</taxon>
        <taxon>Diptera</taxon>
        <taxon>Nematocera</taxon>
        <taxon>Culicoidea</taxon>
        <taxon>Culicidae</taxon>
        <taxon>Anophelinae</taxon>
        <taxon>Anopheles</taxon>
    </lineage>
</organism>
<keyword evidence="1" id="KW-0732">Signal</keyword>
<protein>
    <submittedName>
        <fullName evidence="2">Putative secreted protein</fullName>
    </submittedName>
</protein>
<dbReference type="EMBL" id="GGFJ01011432">
    <property type="protein sequence ID" value="MBW60573.1"/>
    <property type="molecule type" value="Transcribed_RNA"/>
</dbReference>
<dbReference type="AlphaFoldDB" id="A0A2M4C5I3"/>
<name>A0A2M4C5I3_9DIPT</name>